<dbReference type="STRING" id="1526658.BHK69_01105"/>
<dbReference type="NCBIfam" id="NF004653">
    <property type="entry name" value="PRK06003.1"/>
    <property type="match status" value="1"/>
</dbReference>
<keyword evidence="3" id="KW-0966">Cell projection</keyword>
<dbReference type="OrthoDB" id="9788334at2"/>
<dbReference type="RefSeq" id="WP_069688501.1">
    <property type="nucleotide sequence ID" value="NZ_CP017147.1"/>
</dbReference>
<gene>
    <name evidence="3" type="primary">flgB</name>
    <name evidence="3" type="ORF">BHK69_01105</name>
</gene>
<dbReference type="Proteomes" id="UP000094969">
    <property type="component" value="Chromosome"/>
</dbReference>
<evidence type="ECO:0000313" key="4">
    <source>
        <dbReference type="Proteomes" id="UP000094969"/>
    </source>
</evidence>
<comment type="subcellular location">
    <subcellularLocation>
        <location evidence="1">Bacterial flagellum basal body</location>
    </subcellularLocation>
</comment>
<dbReference type="Pfam" id="PF00460">
    <property type="entry name" value="Flg_bb_rod"/>
    <property type="match status" value="1"/>
</dbReference>
<evidence type="ECO:0000256" key="1">
    <source>
        <dbReference type="ARBA" id="ARBA00004117"/>
    </source>
</evidence>
<keyword evidence="4" id="KW-1185">Reference proteome</keyword>
<reference evidence="3 4" key="1">
    <citation type="journal article" date="2015" name="Antonie Van Leeuwenhoek">
        <title>Bosea vaviloviae sp. nov., a new species of slow-growing rhizobia isolated from nodules of the relict species Vavilovia formosa (Stev.) Fed.</title>
        <authorList>
            <person name="Safronova V.I."/>
            <person name="Kuznetsova I.G."/>
            <person name="Sazanova A.L."/>
            <person name="Kimeklis A.K."/>
            <person name="Belimov A.A."/>
            <person name="Andronov E.E."/>
            <person name="Pinaev A.G."/>
            <person name="Chizhevskaya E.P."/>
            <person name="Pukhaev A.R."/>
            <person name="Popov K.P."/>
            <person name="Willems A."/>
            <person name="Tikhonovich I.A."/>
        </authorList>
    </citation>
    <scope>NUCLEOTIDE SEQUENCE [LARGE SCALE GENOMIC DNA]</scope>
    <source>
        <strain evidence="3 4">Vaf18</strain>
    </source>
</reference>
<accession>A0A1D7TVY3</accession>
<dbReference type="AlphaFoldDB" id="A0A1D7TVY3"/>
<dbReference type="InterPro" id="IPR001444">
    <property type="entry name" value="Flag_bb_rod_N"/>
</dbReference>
<dbReference type="GO" id="GO:0009425">
    <property type="term" value="C:bacterial-type flagellum basal body"/>
    <property type="evidence" value="ECO:0007669"/>
    <property type="project" value="UniProtKB-SubCell"/>
</dbReference>
<evidence type="ECO:0000313" key="3">
    <source>
        <dbReference type="EMBL" id="AOO79277.1"/>
    </source>
</evidence>
<dbReference type="EMBL" id="CP017147">
    <property type="protein sequence ID" value="AOO79277.1"/>
    <property type="molecule type" value="Genomic_DNA"/>
</dbReference>
<evidence type="ECO:0000259" key="2">
    <source>
        <dbReference type="Pfam" id="PF00460"/>
    </source>
</evidence>
<keyword evidence="3" id="KW-0282">Flagellum</keyword>
<organism evidence="3 4">
    <name type="scientific">Bosea vaviloviae</name>
    <dbReference type="NCBI Taxonomy" id="1526658"/>
    <lineage>
        <taxon>Bacteria</taxon>
        <taxon>Pseudomonadati</taxon>
        <taxon>Pseudomonadota</taxon>
        <taxon>Alphaproteobacteria</taxon>
        <taxon>Hyphomicrobiales</taxon>
        <taxon>Boseaceae</taxon>
        <taxon>Bosea</taxon>
    </lineage>
</organism>
<proteinExistence type="predicted"/>
<dbReference type="KEGG" id="bvv:BHK69_01105"/>
<keyword evidence="3" id="KW-0969">Cilium</keyword>
<sequence>MEPIYLFDIAAKKANWLAVRQNAVAQNVANANTPRYGAVDVEPFDAIVRKTTLTVAATSPNHITTTPAETMTAKQRKGESWSVVHSGNSVSLEQEMLKAGDIGRNYALMTNLVKSFHRMMMTAVKS</sequence>
<name>A0A1D7TVY3_9HYPH</name>
<feature type="domain" description="Flagellar basal body rod protein N-terminal" evidence="2">
    <location>
        <begin position="17"/>
        <end position="36"/>
    </location>
</feature>
<protein>
    <submittedName>
        <fullName evidence="3">Flagellar basal body rod protein FlgB</fullName>
    </submittedName>
</protein>